<dbReference type="PANTHER" id="PTHR45947:SF3">
    <property type="entry name" value="SULFOQUINOVOSYL TRANSFERASE SQD2"/>
    <property type="match status" value="1"/>
</dbReference>
<organism evidence="2 3">
    <name type="scientific">Mucilaginibacter pallidiroseus</name>
    <dbReference type="NCBI Taxonomy" id="2599295"/>
    <lineage>
        <taxon>Bacteria</taxon>
        <taxon>Pseudomonadati</taxon>
        <taxon>Bacteroidota</taxon>
        <taxon>Sphingobacteriia</taxon>
        <taxon>Sphingobacteriales</taxon>
        <taxon>Sphingobacteriaceae</taxon>
        <taxon>Mucilaginibacter</taxon>
    </lineage>
</organism>
<evidence type="ECO:0000259" key="1">
    <source>
        <dbReference type="Pfam" id="PF00534"/>
    </source>
</evidence>
<evidence type="ECO:0000313" key="2">
    <source>
        <dbReference type="EMBL" id="TWR27588.1"/>
    </source>
</evidence>
<reference evidence="2 3" key="1">
    <citation type="submission" date="2019-07" db="EMBL/GenBank/DDBJ databases">
        <authorList>
            <person name="Kim J."/>
        </authorList>
    </citation>
    <scope>NUCLEOTIDE SEQUENCE [LARGE SCALE GENOMIC DNA]</scope>
    <source>
        <strain evidence="3">dk17</strain>
    </source>
</reference>
<feature type="domain" description="Glycosyl transferase family 1" evidence="1">
    <location>
        <begin position="152"/>
        <end position="307"/>
    </location>
</feature>
<dbReference type="Pfam" id="PF00534">
    <property type="entry name" value="Glycos_transf_1"/>
    <property type="match status" value="1"/>
</dbReference>
<dbReference type="EMBL" id="VOEJ01000006">
    <property type="protein sequence ID" value="TWR27588.1"/>
    <property type="molecule type" value="Genomic_DNA"/>
</dbReference>
<dbReference type="GO" id="GO:0016757">
    <property type="term" value="F:glycosyltransferase activity"/>
    <property type="evidence" value="ECO:0007669"/>
    <property type="project" value="InterPro"/>
</dbReference>
<dbReference type="InterPro" id="IPR001296">
    <property type="entry name" value="Glyco_trans_1"/>
</dbReference>
<dbReference type="SUPFAM" id="SSF53756">
    <property type="entry name" value="UDP-Glycosyltransferase/glycogen phosphorylase"/>
    <property type="match status" value="1"/>
</dbReference>
<dbReference type="PANTHER" id="PTHR45947">
    <property type="entry name" value="SULFOQUINOVOSYL TRANSFERASE SQD2"/>
    <property type="match status" value="1"/>
</dbReference>
<dbReference type="AlphaFoldDB" id="A0A563U8D1"/>
<dbReference type="Proteomes" id="UP000320042">
    <property type="component" value="Unassembled WGS sequence"/>
</dbReference>
<sequence length="370" mass="41397">MASNNIALDAIELFGSGSPYEFDTVDNSREWWRCLFPDNSSADLDGRTIKSELFKQLDVLKPDLVIGPSIAFYAGALGLAWAKANGRKFVMFDDAKPEQVKRSWLVQTIKNIITSQADAFWLPSPSYDEYHEKFRNDDTVVFYGFNCIDNDLFKPQNPQPSASKQIVCVARLVPIKNIESLLRAWQEVQNVSDYKLKIIGNGLEEGKLRRLKANLNLSSVVFTNTVDNENLATHLHNANAFVLPSLSETWGLVVNEAMAAGLPVLLSTHINAATDLLQEGENGYAFNPYDIQSITKAIIKFINLPDNEKGLMSERSVGIIDSMSYHHMGANLLKALKQLETSKFKKPGVVASALIRRWHGRYNTAGWDKL</sequence>
<comment type="caution">
    <text evidence="2">The sequence shown here is derived from an EMBL/GenBank/DDBJ whole genome shotgun (WGS) entry which is preliminary data.</text>
</comment>
<dbReference type="Gene3D" id="3.40.50.2000">
    <property type="entry name" value="Glycogen Phosphorylase B"/>
    <property type="match status" value="2"/>
</dbReference>
<dbReference type="InterPro" id="IPR050194">
    <property type="entry name" value="Glycosyltransferase_grp1"/>
</dbReference>
<keyword evidence="2" id="KW-0808">Transferase</keyword>
<accession>A0A563U8D1</accession>
<keyword evidence="3" id="KW-1185">Reference proteome</keyword>
<proteinExistence type="predicted"/>
<name>A0A563U8D1_9SPHI</name>
<evidence type="ECO:0000313" key="3">
    <source>
        <dbReference type="Proteomes" id="UP000320042"/>
    </source>
</evidence>
<dbReference type="CDD" id="cd03801">
    <property type="entry name" value="GT4_PimA-like"/>
    <property type="match status" value="1"/>
</dbReference>
<gene>
    <name evidence="2" type="ORF">FPZ43_14050</name>
</gene>
<protein>
    <submittedName>
        <fullName evidence="2">Glycosyltransferase</fullName>
    </submittedName>
</protein>